<dbReference type="Proteomes" id="UP000440732">
    <property type="component" value="Unassembled WGS sequence"/>
</dbReference>
<comment type="caution">
    <text evidence="2">The sequence shown here is derived from an EMBL/GenBank/DDBJ whole genome shotgun (WGS) entry which is preliminary data.</text>
</comment>
<feature type="compositionally biased region" description="Basic and acidic residues" evidence="1">
    <location>
        <begin position="13"/>
        <end position="26"/>
    </location>
</feature>
<organism evidence="2 3">
    <name type="scientific">Phytophthora fragariae</name>
    <dbReference type="NCBI Taxonomy" id="53985"/>
    <lineage>
        <taxon>Eukaryota</taxon>
        <taxon>Sar</taxon>
        <taxon>Stramenopiles</taxon>
        <taxon>Oomycota</taxon>
        <taxon>Peronosporomycetes</taxon>
        <taxon>Peronosporales</taxon>
        <taxon>Peronosporaceae</taxon>
        <taxon>Phytophthora</taxon>
    </lineage>
</organism>
<reference evidence="2 3" key="1">
    <citation type="submission" date="2018-08" db="EMBL/GenBank/DDBJ databases">
        <title>Genomic investigation of the strawberry pathogen Phytophthora fragariae indicates pathogenicity is determined by transcriptional variation in three key races.</title>
        <authorList>
            <person name="Adams T.M."/>
            <person name="Armitage A.D."/>
            <person name="Sobczyk M.K."/>
            <person name="Bates H.J."/>
            <person name="Dunwell J.M."/>
            <person name="Nellist C.F."/>
            <person name="Harrison R.J."/>
        </authorList>
    </citation>
    <scope>NUCLEOTIDE SEQUENCE [LARGE SCALE GENOMIC DNA]</scope>
    <source>
        <strain evidence="2 3">NOV-5</strain>
    </source>
</reference>
<evidence type="ECO:0000313" key="2">
    <source>
        <dbReference type="EMBL" id="KAE9061305.1"/>
    </source>
</evidence>
<evidence type="ECO:0000313" key="3">
    <source>
        <dbReference type="Proteomes" id="UP000440732"/>
    </source>
</evidence>
<dbReference type="EMBL" id="QXGA01007013">
    <property type="protein sequence ID" value="KAE9061305.1"/>
    <property type="molecule type" value="Genomic_DNA"/>
</dbReference>
<sequence length="61" mass="6596">NCGRDPTLWTAIFDRRGRPRGGDDWKPGSSAGGVEEAGNESPSSGEEHGDEQRRIGEVVKE</sequence>
<feature type="region of interest" description="Disordered" evidence="1">
    <location>
        <begin position="1"/>
        <end position="61"/>
    </location>
</feature>
<feature type="compositionally biased region" description="Basic and acidic residues" evidence="1">
    <location>
        <begin position="45"/>
        <end position="61"/>
    </location>
</feature>
<proteinExistence type="predicted"/>
<protein>
    <submittedName>
        <fullName evidence="2">Uncharacterized protein</fullName>
    </submittedName>
</protein>
<evidence type="ECO:0000256" key="1">
    <source>
        <dbReference type="SAM" id="MobiDB-lite"/>
    </source>
</evidence>
<name>A0A6A3PV93_9STRA</name>
<dbReference type="AlphaFoldDB" id="A0A6A3PV93"/>
<gene>
    <name evidence="2" type="ORF">PF006_g31437</name>
</gene>
<feature type="non-terminal residue" evidence="2">
    <location>
        <position position="1"/>
    </location>
</feature>
<accession>A0A6A3PV93</accession>